<sequence length="77" mass="8693">MDSLDQSDSQAVFFNTILRRPDELEATKRAETALTSDLIPVLRRLCDKVGTVVEKQSALENSICDINDRINILESNR</sequence>
<dbReference type="EMBL" id="AVOT02006106">
    <property type="protein sequence ID" value="MBW0480779.1"/>
    <property type="molecule type" value="Genomic_DNA"/>
</dbReference>
<evidence type="ECO:0000313" key="1">
    <source>
        <dbReference type="EMBL" id="MBW0480779.1"/>
    </source>
</evidence>
<proteinExistence type="predicted"/>
<accession>A0A9Q3C916</accession>
<keyword evidence="2" id="KW-1185">Reference proteome</keyword>
<name>A0A9Q3C916_9BASI</name>
<evidence type="ECO:0000313" key="2">
    <source>
        <dbReference type="Proteomes" id="UP000765509"/>
    </source>
</evidence>
<comment type="caution">
    <text evidence="1">The sequence shown here is derived from an EMBL/GenBank/DDBJ whole genome shotgun (WGS) entry which is preliminary data.</text>
</comment>
<reference evidence="1" key="1">
    <citation type="submission" date="2021-03" db="EMBL/GenBank/DDBJ databases">
        <title>Draft genome sequence of rust myrtle Austropuccinia psidii MF-1, a brazilian biotype.</title>
        <authorList>
            <person name="Quecine M.C."/>
            <person name="Pachon D.M.R."/>
            <person name="Bonatelli M.L."/>
            <person name="Correr F.H."/>
            <person name="Franceschini L.M."/>
            <person name="Leite T.F."/>
            <person name="Margarido G.R.A."/>
            <person name="Almeida C.A."/>
            <person name="Ferrarezi J.A."/>
            <person name="Labate C.A."/>
        </authorList>
    </citation>
    <scope>NUCLEOTIDE SEQUENCE</scope>
    <source>
        <strain evidence="1">MF-1</strain>
    </source>
</reference>
<dbReference type="Proteomes" id="UP000765509">
    <property type="component" value="Unassembled WGS sequence"/>
</dbReference>
<dbReference type="AlphaFoldDB" id="A0A9Q3C916"/>
<protein>
    <submittedName>
        <fullName evidence="1">Uncharacterized protein</fullName>
    </submittedName>
</protein>
<gene>
    <name evidence="1" type="ORF">O181_020494</name>
</gene>
<organism evidence="1 2">
    <name type="scientific">Austropuccinia psidii MF-1</name>
    <dbReference type="NCBI Taxonomy" id="1389203"/>
    <lineage>
        <taxon>Eukaryota</taxon>
        <taxon>Fungi</taxon>
        <taxon>Dikarya</taxon>
        <taxon>Basidiomycota</taxon>
        <taxon>Pucciniomycotina</taxon>
        <taxon>Pucciniomycetes</taxon>
        <taxon>Pucciniales</taxon>
        <taxon>Sphaerophragmiaceae</taxon>
        <taxon>Austropuccinia</taxon>
    </lineage>
</organism>